<keyword evidence="2" id="KW-1185">Reference proteome</keyword>
<protein>
    <submittedName>
        <fullName evidence="1">Uncharacterized protein</fullName>
    </submittedName>
</protein>
<organism evidence="1 2">
    <name type="scientific">Asticcacaulis endophyticus</name>
    <dbReference type="NCBI Taxonomy" id="1395890"/>
    <lineage>
        <taxon>Bacteria</taxon>
        <taxon>Pseudomonadati</taxon>
        <taxon>Pseudomonadota</taxon>
        <taxon>Alphaproteobacteria</taxon>
        <taxon>Caulobacterales</taxon>
        <taxon>Caulobacteraceae</taxon>
        <taxon>Asticcacaulis</taxon>
    </lineage>
</organism>
<gene>
    <name evidence="1" type="ORF">GCM10011273_03600</name>
</gene>
<evidence type="ECO:0000313" key="1">
    <source>
        <dbReference type="EMBL" id="GGZ22063.1"/>
    </source>
</evidence>
<reference evidence="1" key="2">
    <citation type="submission" date="2020-09" db="EMBL/GenBank/DDBJ databases">
        <authorList>
            <person name="Sun Q."/>
            <person name="Kim S."/>
        </authorList>
    </citation>
    <scope>NUCLEOTIDE SEQUENCE</scope>
    <source>
        <strain evidence="1">KCTC 32296</strain>
    </source>
</reference>
<dbReference type="Proteomes" id="UP000662572">
    <property type="component" value="Unassembled WGS sequence"/>
</dbReference>
<proteinExistence type="predicted"/>
<dbReference type="AlphaFoldDB" id="A0A918UN39"/>
<dbReference type="EMBL" id="BMZB01000001">
    <property type="protein sequence ID" value="GGZ22063.1"/>
    <property type="molecule type" value="Genomic_DNA"/>
</dbReference>
<reference evidence="1" key="1">
    <citation type="journal article" date="2014" name="Int. J. Syst. Evol. Microbiol.">
        <title>Complete genome sequence of Corynebacterium casei LMG S-19264T (=DSM 44701T), isolated from a smear-ripened cheese.</title>
        <authorList>
            <consortium name="US DOE Joint Genome Institute (JGI-PGF)"/>
            <person name="Walter F."/>
            <person name="Albersmeier A."/>
            <person name="Kalinowski J."/>
            <person name="Ruckert C."/>
        </authorList>
    </citation>
    <scope>NUCLEOTIDE SEQUENCE</scope>
    <source>
        <strain evidence="1">KCTC 32296</strain>
    </source>
</reference>
<accession>A0A918UN39</accession>
<name>A0A918UN39_9CAUL</name>
<sequence>MSKVMIHEWRCDAGCGAKHQSEEHWTPEGWLAFRLGEFGKKGTEHFFCPECRHKVEGLIAGGEHG</sequence>
<dbReference type="RefSeq" id="WP_189484656.1">
    <property type="nucleotide sequence ID" value="NZ_BMZB01000001.1"/>
</dbReference>
<evidence type="ECO:0000313" key="2">
    <source>
        <dbReference type="Proteomes" id="UP000662572"/>
    </source>
</evidence>
<comment type="caution">
    <text evidence="1">The sequence shown here is derived from an EMBL/GenBank/DDBJ whole genome shotgun (WGS) entry which is preliminary data.</text>
</comment>